<sequence length="106" mass="12640">MQLSFCGILENTHLPLFRYIVLAQNLHLGNMEVRKEFHLEYRLTLLNKQKMENTLIICIQPAVKSKCLNQKEQTENKKTDREKMEKRTAHEKEKYQPSYDTTILTE</sequence>
<organism evidence="2">
    <name type="scientific">Micrurus corallinus</name>
    <name type="common">Brazilian coral snake</name>
    <dbReference type="NCBI Taxonomy" id="54390"/>
    <lineage>
        <taxon>Eukaryota</taxon>
        <taxon>Metazoa</taxon>
        <taxon>Chordata</taxon>
        <taxon>Craniata</taxon>
        <taxon>Vertebrata</taxon>
        <taxon>Euteleostomi</taxon>
        <taxon>Lepidosauria</taxon>
        <taxon>Squamata</taxon>
        <taxon>Bifurcata</taxon>
        <taxon>Unidentata</taxon>
        <taxon>Episquamata</taxon>
        <taxon>Toxicofera</taxon>
        <taxon>Serpentes</taxon>
        <taxon>Colubroidea</taxon>
        <taxon>Elapidae</taxon>
        <taxon>Elapinae</taxon>
        <taxon>Micrurus</taxon>
    </lineage>
</organism>
<feature type="region of interest" description="Disordered" evidence="1">
    <location>
        <begin position="69"/>
        <end position="106"/>
    </location>
</feature>
<evidence type="ECO:0000256" key="1">
    <source>
        <dbReference type="SAM" id="MobiDB-lite"/>
    </source>
</evidence>
<reference evidence="2" key="2">
    <citation type="submission" date="2017-11" db="EMBL/GenBank/DDBJ databases">
        <title>Coralsnake Venomics: Analyses of Venom Gland Transcriptomes and Proteomes of Six Brazilian Taxa.</title>
        <authorList>
            <person name="Aird S.D."/>
            <person name="Jorge da Silva N."/>
            <person name="Qiu L."/>
            <person name="Villar-Briones A."/>
            <person name="Aparecida-Saddi V."/>
            <person name="Campos-Telles M.P."/>
            <person name="Grau M."/>
            <person name="Mikheyev A.S."/>
        </authorList>
    </citation>
    <scope>NUCLEOTIDE SEQUENCE</scope>
    <source>
        <tissue evidence="2">Venom_gland</tissue>
    </source>
</reference>
<reference evidence="2" key="1">
    <citation type="submission" date="2017-07" db="EMBL/GenBank/DDBJ databases">
        <authorList>
            <person name="Mikheyev A."/>
            <person name="Grau M."/>
        </authorList>
    </citation>
    <scope>NUCLEOTIDE SEQUENCE</scope>
    <source>
        <tissue evidence="2">Venom_gland</tissue>
    </source>
</reference>
<dbReference type="AlphaFoldDB" id="A0A2D4G004"/>
<proteinExistence type="predicted"/>
<feature type="compositionally biased region" description="Basic and acidic residues" evidence="1">
    <location>
        <begin position="72"/>
        <end position="95"/>
    </location>
</feature>
<dbReference type="EMBL" id="IACJ01091526">
    <property type="protein sequence ID" value="LAA53081.1"/>
    <property type="molecule type" value="Transcribed_RNA"/>
</dbReference>
<accession>A0A2D4G004</accession>
<evidence type="ECO:0000313" key="2">
    <source>
        <dbReference type="EMBL" id="LAA53081.1"/>
    </source>
</evidence>
<protein>
    <submittedName>
        <fullName evidence="2">Uncharacterized protein</fullName>
    </submittedName>
</protein>
<name>A0A2D4G004_MICCO</name>